<sequence length="105" mass="12226">MCKSIEQNKGRVIFRHVRRFQERILRVIRISYRDFRGNLENLGGIVRNMNQRNMVTWMGSQGSSPVPGNLHAGFQEEGEMVTSPPYSTIKIRFCINPQNRLHQVP</sequence>
<dbReference type="EMBL" id="LAZR01037675">
    <property type="protein sequence ID" value="KKL21582.1"/>
    <property type="molecule type" value="Genomic_DNA"/>
</dbReference>
<protein>
    <submittedName>
        <fullName evidence="1">Uncharacterized protein</fullName>
    </submittedName>
</protein>
<gene>
    <name evidence="1" type="ORF">LCGC14_2444030</name>
</gene>
<dbReference type="AlphaFoldDB" id="A0A0F9C5K0"/>
<name>A0A0F9C5K0_9ZZZZ</name>
<organism evidence="1">
    <name type="scientific">marine sediment metagenome</name>
    <dbReference type="NCBI Taxonomy" id="412755"/>
    <lineage>
        <taxon>unclassified sequences</taxon>
        <taxon>metagenomes</taxon>
        <taxon>ecological metagenomes</taxon>
    </lineage>
</organism>
<proteinExistence type="predicted"/>
<reference evidence="1" key="1">
    <citation type="journal article" date="2015" name="Nature">
        <title>Complex archaea that bridge the gap between prokaryotes and eukaryotes.</title>
        <authorList>
            <person name="Spang A."/>
            <person name="Saw J.H."/>
            <person name="Jorgensen S.L."/>
            <person name="Zaremba-Niedzwiedzka K."/>
            <person name="Martijn J."/>
            <person name="Lind A.E."/>
            <person name="van Eijk R."/>
            <person name="Schleper C."/>
            <person name="Guy L."/>
            <person name="Ettema T.J."/>
        </authorList>
    </citation>
    <scope>NUCLEOTIDE SEQUENCE</scope>
</reference>
<accession>A0A0F9C5K0</accession>
<comment type="caution">
    <text evidence="1">The sequence shown here is derived from an EMBL/GenBank/DDBJ whole genome shotgun (WGS) entry which is preliminary data.</text>
</comment>
<evidence type="ECO:0000313" key="1">
    <source>
        <dbReference type="EMBL" id="KKL21582.1"/>
    </source>
</evidence>